<dbReference type="Gene3D" id="1.20.5.1930">
    <property type="match status" value="1"/>
</dbReference>
<evidence type="ECO:0000256" key="9">
    <source>
        <dbReference type="SAM" id="MobiDB-lite"/>
    </source>
</evidence>
<keyword evidence="10" id="KW-1133">Transmembrane helix</keyword>
<keyword evidence="10" id="KW-0812">Transmembrane</keyword>
<dbReference type="GO" id="GO:0016301">
    <property type="term" value="F:kinase activity"/>
    <property type="evidence" value="ECO:0007669"/>
    <property type="project" value="UniProtKB-KW"/>
</dbReference>
<evidence type="ECO:0000256" key="6">
    <source>
        <dbReference type="ARBA" id="ARBA00022777"/>
    </source>
</evidence>
<evidence type="ECO:0000313" key="12">
    <source>
        <dbReference type="EMBL" id="MDI6104850.1"/>
    </source>
</evidence>
<evidence type="ECO:0000313" key="13">
    <source>
        <dbReference type="Proteomes" id="UP001241758"/>
    </source>
</evidence>
<keyword evidence="10" id="KW-0472">Membrane</keyword>
<dbReference type="Pfam" id="PF07730">
    <property type="entry name" value="HisKA_3"/>
    <property type="match status" value="1"/>
</dbReference>
<evidence type="ECO:0000259" key="11">
    <source>
        <dbReference type="Pfam" id="PF07730"/>
    </source>
</evidence>
<keyword evidence="5" id="KW-0547">Nucleotide-binding</keyword>
<name>A0ABT6WYL4_9ACTN</name>
<organism evidence="12 13">
    <name type="scientific">Actinoplanes sandaracinus</name>
    <dbReference type="NCBI Taxonomy" id="3045177"/>
    <lineage>
        <taxon>Bacteria</taxon>
        <taxon>Bacillati</taxon>
        <taxon>Actinomycetota</taxon>
        <taxon>Actinomycetes</taxon>
        <taxon>Micromonosporales</taxon>
        <taxon>Micromonosporaceae</taxon>
        <taxon>Actinoplanes</taxon>
    </lineage>
</organism>
<feature type="transmembrane region" description="Helical" evidence="10">
    <location>
        <begin position="372"/>
        <end position="393"/>
    </location>
</feature>
<feature type="region of interest" description="Disordered" evidence="9">
    <location>
        <begin position="342"/>
        <end position="363"/>
    </location>
</feature>
<keyword evidence="6 12" id="KW-0418">Kinase</keyword>
<evidence type="ECO:0000256" key="5">
    <source>
        <dbReference type="ARBA" id="ARBA00022741"/>
    </source>
</evidence>
<keyword evidence="13" id="KW-1185">Reference proteome</keyword>
<dbReference type="SUPFAM" id="SSF55874">
    <property type="entry name" value="ATPase domain of HSP90 chaperone/DNA topoisomerase II/histidine kinase"/>
    <property type="match status" value="1"/>
</dbReference>
<dbReference type="PANTHER" id="PTHR24421">
    <property type="entry name" value="NITRATE/NITRITE SENSOR PROTEIN NARX-RELATED"/>
    <property type="match status" value="1"/>
</dbReference>
<evidence type="ECO:0000256" key="1">
    <source>
        <dbReference type="ARBA" id="ARBA00000085"/>
    </source>
</evidence>
<keyword evidence="3" id="KW-0597">Phosphoprotein</keyword>
<dbReference type="EMBL" id="JASCTH010000038">
    <property type="protein sequence ID" value="MDI6104850.1"/>
    <property type="molecule type" value="Genomic_DNA"/>
</dbReference>
<dbReference type="PANTHER" id="PTHR24421:SF10">
    <property type="entry name" value="NITRATE_NITRITE SENSOR PROTEIN NARQ"/>
    <property type="match status" value="1"/>
</dbReference>
<feature type="transmembrane region" description="Helical" evidence="10">
    <location>
        <begin position="30"/>
        <end position="54"/>
    </location>
</feature>
<feature type="transmembrane region" description="Helical" evidence="10">
    <location>
        <begin position="93"/>
        <end position="111"/>
    </location>
</feature>
<gene>
    <name evidence="12" type="ORF">QLQ12_40320</name>
</gene>
<dbReference type="InterPro" id="IPR011712">
    <property type="entry name" value="Sig_transdc_His_kin_sub3_dim/P"/>
</dbReference>
<keyword evidence="4" id="KW-0808">Transferase</keyword>
<comment type="catalytic activity">
    <reaction evidence="1">
        <text>ATP + protein L-histidine = ADP + protein N-phospho-L-histidine.</text>
        <dbReference type="EC" id="2.7.13.3"/>
    </reaction>
</comment>
<dbReference type="Proteomes" id="UP001241758">
    <property type="component" value="Unassembled WGS sequence"/>
</dbReference>
<keyword evidence="7" id="KW-0067">ATP-binding</keyword>
<dbReference type="InterPro" id="IPR036890">
    <property type="entry name" value="HATPase_C_sf"/>
</dbReference>
<dbReference type="CDD" id="cd16917">
    <property type="entry name" value="HATPase_UhpB-NarQ-NarX-like"/>
    <property type="match status" value="1"/>
</dbReference>
<evidence type="ECO:0000256" key="2">
    <source>
        <dbReference type="ARBA" id="ARBA00012438"/>
    </source>
</evidence>
<dbReference type="InterPro" id="IPR050482">
    <property type="entry name" value="Sensor_HK_TwoCompSys"/>
</dbReference>
<evidence type="ECO:0000256" key="10">
    <source>
        <dbReference type="SAM" id="Phobius"/>
    </source>
</evidence>
<evidence type="ECO:0000256" key="8">
    <source>
        <dbReference type="ARBA" id="ARBA00023012"/>
    </source>
</evidence>
<feature type="transmembrane region" description="Helical" evidence="10">
    <location>
        <begin position="66"/>
        <end position="87"/>
    </location>
</feature>
<reference evidence="12 13" key="1">
    <citation type="submission" date="2023-05" db="EMBL/GenBank/DDBJ databases">
        <title>Actinoplanes sp. NEAU-A12 genome sequencing.</title>
        <authorList>
            <person name="Wang Z.-S."/>
        </authorList>
    </citation>
    <scope>NUCLEOTIDE SEQUENCE [LARGE SCALE GENOMIC DNA]</scope>
    <source>
        <strain evidence="12 13">NEAU-A12</strain>
    </source>
</reference>
<protein>
    <recommendedName>
        <fullName evidence="2">histidine kinase</fullName>
        <ecNumber evidence="2">2.7.13.3</ecNumber>
    </recommendedName>
</protein>
<dbReference type="Gene3D" id="3.30.565.10">
    <property type="entry name" value="Histidine kinase-like ATPase, C-terminal domain"/>
    <property type="match status" value="1"/>
</dbReference>
<feature type="domain" description="Signal transduction histidine kinase subgroup 3 dimerisation and phosphoacceptor" evidence="11">
    <location>
        <begin position="143"/>
        <end position="208"/>
    </location>
</feature>
<evidence type="ECO:0000256" key="3">
    <source>
        <dbReference type="ARBA" id="ARBA00022553"/>
    </source>
</evidence>
<dbReference type="EC" id="2.7.13.3" evidence="2"/>
<evidence type="ECO:0000256" key="4">
    <source>
        <dbReference type="ARBA" id="ARBA00022679"/>
    </source>
</evidence>
<evidence type="ECO:0000256" key="7">
    <source>
        <dbReference type="ARBA" id="ARBA00022840"/>
    </source>
</evidence>
<proteinExistence type="predicted"/>
<accession>A0ABT6WYL4</accession>
<comment type="caution">
    <text evidence="12">The sequence shown here is derived from an EMBL/GenBank/DDBJ whole genome shotgun (WGS) entry which is preliminary data.</text>
</comment>
<keyword evidence="8" id="KW-0902">Two-component regulatory system</keyword>
<dbReference type="RefSeq" id="WP_282766279.1">
    <property type="nucleotide sequence ID" value="NZ_JASCTH010000038.1"/>
</dbReference>
<sequence length="480" mass="51187">MKRATIKVAVAAVPAVTARAVDPGFLLTGSAIVFAGLSMVSVWWALPTVVTAFLAGRRPGRTGPTVLALVAVLAAGVVVFSVVPGWLPLASRFLIVVVAATMSPWFAGRFWRQYQDLARAGWERAEQAQREQRLVAEQARLRERARIAQDMHDLLGHDLSLIALSAGALKLAPDLQEHHRKAAADLRVRAAAAVERLGEVIGVLREQTDNAPMDAQGPDLAALTAAASASGLVVELRIDGEAGDLPPMAERAMHRVAQEALTNVARHAPGATAIISVTHTVAETAIVVENGPPSSRAGLQSRPRGGGGRGLVGLAERVRLVGGTFEYGPHHGGFAVTARIPHSPVSPPAAPRTDRALPQEHRRARRRVGRSLVIAVMVPLVTGALLSGALAGWETLSASQAVLEPGDYARLRIGQDRSEVERLLPRRQTGHRPLTAEPTGDGTTCEYYAMTADRFDSRSGDAYRLCFRDDVLVSRDTVTP</sequence>
<feature type="compositionally biased region" description="Basic and acidic residues" evidence="9">
    <location>
        <begin position="352"/>
        <end position="361"/>
    </location>
</feature>